<keyword evidence="7 10" id="KW-0862">Zinc</keyword>
<evidence type="ECO:0000256" key="10">
    <source>
        <dbReference type="HAMAP-Rule" id="MF_01820"/>
    </source>
</evidence>
<feature type="binding site" evidence="10">
    <location>
        <position position="253"/>
    </location>
    <ligand>
        <name>Zn(2+)</name>
        <dbReference type="ChEBI" id="CHEBI:29105"/>
    </ligand>
</feature>
<keyword evidence="14" id="KW-1185">Reference proteome</keyword>
<evidence type="ECO:0000256" key="8">
    <source>
        <dbReference type="ARBA" id="ARBA00022884"/>
    </source>
</evidence>
<dbReference type="RefSeq" id="WP_007790584.1">
    <property type="nucleotide sequence ID" value="NZ_ADGQ01000066.1"/>
</dbReference>
<dbReference type="eggNOG" id="COG1162">
    <property type="taxonomic scope" value="Bacteria"/>
</dbReference>
<reference evidence="13 14" key="1">
    <citation type="submission" date="2010-08" db="EMBL/GenBank/DDBJ databases">
        <authorList>
            <person name="Harkins D.M."/>
            <person name="Madupu R."/>
            <person name="Durkin A.S."/>
            <person name="Torralba M."/>
            <person name="Methe B."/>
            <person name="Sutton G.G."/>
            <person name="Nelson K.E."/>
        </authorList>
    </citation>
    <scope>NUCLEOTIDE SEQUENCE [LARGE SCALE GENOMIC DNA]</scope>
    <source>
        <strain evidence="13 14">DSM 17678</strain>
    </source>
</reference>
<comment type="cofactor">
    <cofactor evidence="10">
        <name>Zn(2+)</name>
        <dbReference type="ChEBI" id="CHEBI:29105"/>
    </cofactor>
    <text evidence="10">Binds 1 zinc ion per subunit.</text>
</comment>
<dbReference type="GO" id="GO:0005737">
    <property type="term" value="C:cytoplasm"/>
    <property type="evidence" value="ECO:0007669"/>
    <property type="project" value="UniProtKB-SubCell"/>
</dbReference>
<dbReference type="InterPro" id="IPR030378">
    <property type="entry name" value="G_CP_dom"/>
</dbReference>
<dbReference type="EMBL" id="ADGQ01000066">
    <property type="protein sequence ID" value="EFM64213.1"/>
    <property type="molecule type" value="Genomic_DNA"/>
</dbReference>
<dbReference type="InterPro" id="IPR012340">
    <property type="entry name" value="NA-bd_OB-fold"/>
</dbReference>
<dbReference type="PANTHER" id="PTHR32120">
    <property type="entry name" value="SMALL RIBOSOMAL SUBUNIT BIOGENESIS GTPASE RSGA"/>
    <property type="match status" value="1"/>
</dbReference>
<evidence type="ECO:0000256" key="1">
    <source>
        <dbReference type="ARBA" id="ARBA00022490"/>
    </source>
</evidence>
<keyword evidence="5 10" id="KW-0547">Nucleotide-binding</keyword>
<keyword evidence="6 10" id="KW-0378">Hydrolase</keyword>
<evidence type="ECO:0000313" key="14">
    <source>
        <dbReference type="Proteomes" id="UP000003244"/>
    </source>
</evidence>
<feature type="binding site" evidence="10">
    <location>
        <position position="255"/>
    </location>
    <ligand>
        <name>Zn(2+)</name>
        <dbReference type="ChEBI" id="CHEBI:29105"/>
    </ligand>
</feature>
<dbReference type="GO" id="GO:0046872">
    <property type="term" value="F:metal ion binding"/>
    <property type="evidence" value="ECO:0007669"/>
    <property type="project" value="UniProtKB-KW"/>
</dbReference>
<keyword evidence="1 10" id="KW-0963">Cytoplasm</keyword>
<dbReference type="GO" id="GO:0003924">
    <property type="term" value="F:GTPase activity"/>
    <property type="evidence" value="ECO:0007669"/>
    <property type="project" value="UniProtKB-UniRule"/>
</dbReference>
<evidence type="ECO:0000256" key="3">
    <source>
        <dbReference type="ARBA" id="ARBA00022723"/>
    </source>
</evidence>
<feature type="binding site" evidence="10">
    <location>
        <position position="247"/>
    </location>
    <ligand>
        <name>Zn(2+)</name>
        <dbReference type="ChEBI" id="CHEBI:29105"/>
    </ligand>
</feature>
<dbReference type="GO" id="GO:0042274">
    <property type="term" value="P:ribosomal small subunit biogenesis"/>
    <property type="evidence" value="ECO:0007669"/>
    <property type="project" value="UniProtKB-UniRule"/>
</dbReference>
<comment type="function">
    <text evidence="10">One of several proteins that assist in the late maturation steps of the functional core of the 30S ribosomal subunit. Helps release RbfA from mature subunits. May play a role in the assembly of ribosomal proteins into the subunit. Circularly permuted GTPase that catalyzes slow GTP hydrolysis, GTPase activity is stimulated by the 30S ribosomal subunit.</text>
</comment>
<dbReference type="Pfam" id="PF16745">
    <property type="entry name" value="RsgA_N"/>
    <property type="match status" value="1"/>
</dbReference>
<dbReference type="InterPro" id="IPR031944">
    <property type="entry name" value="RsgA_N"/>
</dbReference>
<comment type="similarity">
    <text evidence="10">Belongs to the TRAFAC class YlqF/YawG GTPase family. RsgA subfamily.</text>
</comment>
<keyword evidence="8 10" id="KW-0694">RNA-binding</keyword>
<dbReference type="OrthoDB" id="9809485at2"/>
<feature type="binding site" evidence="10">
    <location>
        <position position="261"/>
    </location>
    <ligand>
        <name>Zn(2+)</name>
        <dbReference type="ChEBI" id="CHEBI:29105"/>
    </ligand>
</feature>
<evidence type="ECO:0000256" key="6">
    <source>
        <dbReference type="ARBA" id="ARBA00022801"/>
    </source>
</evidence>
<accession>E0E4F7</accession>
<dbReference type="Gene3D" id="2.40.50.140">
    <property type="entry name" value="Nucleic acid-binding proteins"/>
    <property type="match status" value="1"/>
</dbReference>
<dbReference type="GO" id="GO:0019843">
    <property type="term" value="F:rRNA binding"/>
    <property type="evidence" value="ECO:0007669"/>
    <property type="project" value="UniProtKB-KW"/>
</dbReference>
<dbReference type="AlphaFoldDB" id="E0E4F7"/>
<name>E0E4F7_9FIRM</name>
<dbReference type="PROSITE" id="PS51721">
    <property type="entry name" value="G_CP"/>
    <property type="match status" value="1"/>
</dbReference>
<evidence type="ECO:0000256" key="7">
    <source>
        <dbReference type="ARBA" id="ARBA00022833"/>
    </source>
</evidence>
<evidence type="ECO:0000259" key="11">
    <source>
        <dbReference type="PROSITE" id="PS50936"/>
    </source>
</evidence>
<dbReference type="GeneID" id="84801170"/>
<feature type="domain" description="EngC GTPase" evidence="11">
    <location>
        <begin position="74"/>
        <end position="222"/>
    </location>
</feature>
<dbReference type="Gene3D" id="1.10.40.50">
    <property type="entry name" value="Probable gtpase engc, domain 3"/>
    <property type="match status" value="1"/>
</dbReference>
<dbReference type="InterPro" id="IPR027417">
    <property type="entry name" value="P-loop_NTPase"/>
</dbReference>
<dbReference type="NCBIfam" id="TIGR00157">
    <property type="entry name" value="ribosome small subunit-dependent GTPase A"/>
    <property type="match status" value="1"/>
</dbReference>
<dbReference type="CDD" id="cd04466">
    <property type="entry name" value="S1_YloQ_GTPase"/>
    <property type="match status" value="1"/>
</dbReference>
<keyword evidence="2 10" id="KW-0690">Ribosome biogenesis</keyword>
<protein>
    <recommendedName>
        <fullName evidence="10">Small ribosomal subunit biogenesis GTPase RsgA</fullName>
        <ecNumber evidence="10">3.6.1.-</ecNumber>
    </recommendedName>
</protein>
<dbReference type="SUPFAM" id="SSF52540">
    <property type="entry name" value="P-loop containing nucleoside triphosphate hydrolases"/>
    <property type="match status" value="1"/>
</dbReference>
<feature type="binding site" evidence="10">
    <location>
        <begin position="114"/>
        <end position="117"/>
    </location>
    <ligand>
        <name>GTP</name>
        <dbReference type="ChEBI" id="CHEBI:37565"/>
    </ligand>
</feature>
<keyword evidence="9 10" id="KW-0342">GTP-binding</keyword>
<evidence type="ECO:0000256" key="5">
    <source>
        <dbReference type="ARBA" id="ARBA00022741"/>
    </source>
</evidence>
<evidence type="ECO:0000259" key="12">
    <source>
        <dbReference type="PROSITE" id="PS51721"/>
    </source>
</evidence>
<dbReference type="STRING" id="596315.HMPREF0634_1334"/>
<comment type="caution">
    <text evidence="13">The sequence shown here is derived from an EMBL/GenBank/DDBJ whole genome shotgun (WGS) entry which is preliminary data.</text>
</comment>
<sequence>MKDGIIIKGISGFYYVEVGQDLYECKVRGIFRKKGLSPLVGDRVAISIIDEADKKGNIEKIYERKSELVRPPIANVDKVLITFSVKEPNPNMVLLDRFIVFSEKENLDIRIILTKVDLDEDGSIVDRIVSDYERIGYKVIPVSVETGQGIDQVRQELEGCISVFAGQSGVGKSSILNAIEPGFKIDTAEISQKLGRGKHTTRHSELYKLGPNAIVADTPGFSSFELTDIEIEELQEYFIEFAKFDGCRFGSKCIHKNEPACAVKEALEVGEIAESRYKSYLQILDEINNLKIRELRRNL</sequence>
<evidence type="ECO:0000256" key="9">
    <source>
        <dbReference type="ARBA" id="ARBA00023134"/>
    </source>
</evidence>
<comment type="subunit">
    <text evidence="10">Monomer. Associates with 30S ribosomal subunit, binds 16S rRNA.</text>
</comment>
<evidence type="ECO:0000256" key="4">
    <source>
        <dbReference type="ARBA" id="ARBA00022730"/>
    </source>
</evidence>
<dbReference type="InterPro" id="IPR010914">
    <property type="entry name" value="RsgA_GTPase_dom"/>
</dbReference>
<evidence type="ECO:0000256" key="2">
    <source>
        <dbReference type="ARBA" id="ARBA00022517"/>
    </source>
</evidence>
<keyword evidence="3 10" id="KW-0479">Metal-binding</keyword>
<feature type="domain" description="CP-type G" evidence="12">
    <location>
        <begin position="65"/>
        <end position="224"/>
    </location>
</feature>
<dbReference type="GO" id="GO:0005525">
    <property type="term" value="F:GTP binding"/>
    <property type="evidence" value="ECO:0007669"/>
    <property type="project" value="UniProtKB-UniRule"/>
</dbReference>
<feature type="binding site" evidence="10">
    <location>
        <begin position="166"/>
        <end position="174"/>
    </location>
    <ligand>
        <name>GTP</name>
        <dbReference type="ChEBI" id="CHEBI:37565"/>
    </ligand>
</feature>
<dbReference type="PROSITE" id="PS50936">
    <property type="entry name" value="ENGC_GTPASE"/>
    <property type="match status" value="1"/>
</dbReference>
<organism evidence="13 14">
    <name type="scientific">Peptostreptococcus stomatis DSM 17678</name>
    <dbReference type="NCBI Taxonomy" id="596315"/>
    <lineage>
        <taxon>Bacteria</taxon>
        <taxon>Bacillati</taxon>
        <taxon>Bacillota</taxon>
        <taxon>Clostridia</taxon>
        <taxon>Peptostreptococcales</taxon>
        <taxon>Peptostreptococcaceae</taxon>
        <taxon>Peptostreptococcus</taxon>
    </lineage>
</organism>
<dbReference type="SUPFAM" id="SSF50249">
    <property type="entry name" value="Nucleic acid-binding proteins"/>
    <property type="match status" value="1"/>
</dbReference>
<dbReference type="Proteomes" id="UP000003244">
    <property type="component" value="Unassembled WGS sequence"/>
</dbReference>
<dbReference type="EC" id="3.6.1.-" evidence="10"/>
<dbReference type="CDD" id="cd01854">
    <property type="entry name" value="YjeQ_EngC"/>
    <property type="match status" value="1"/>
</dbReference>
<dbReference type="Pfam" id="PF03193">
    <property type="entry name" value="RsgA_GTPase"/>
    <property type="match status" value="1"/>
</dbReference>
<keyword evidence="4 10" id="KW-0699">rRNA-binding</keyword>
<gene>
    <name evidence="10 13" type="primary">rsgA</name>
    <name evidence="13" type="ORF">HMPREF0634_1334</name>
</gene>
<dbReference type="Gene3D" id="3.40.50.300">
    <property type="entry name" value="P-loop containing nucleotide triphosphate hydrolases"/>
    <property type="match status" value="1"/>
</dbReference>
<dbReference type="InterPro" id="IPR004881">
    <property type="entry name" value="Ribosome_biogen_GTPase_RsgA"/>
</dbReference>
<dbReference type="HAMAP" id="MF_01820">
    <property type="entry name" value="GTPase_RsgA"/>
    <property type="match status" value="1"/>
</dbReference>
<dbReference type="PANTHER" id="PTHR32120:SF11">
    <property type="entry name" value="SMALL RIBOSOMAL SUBUNIT BIOGENESIS GTPASE RSGA 1, MITOCHONDRIAL-RELATED"/>
    <property type="match status" value="1"/>
</dbReference>
<proteinExistence type="inferred from homology"/>
<comment type="subcellular location">
    <subcellularLocation>
        <location evidence="10">Cytoplasm</location>
    </subcellularLocation>
</comment>
<evidence type="ECO:0000313" key="13">
    <source>
        <dbReference type="EMBL" id="EFM64213.1"/>
    </source>
</evidence>